<reference evidence="2" key="1">
    <citation type="journal article" date="2020" name="Nature">
        <title>Giant virus diversity and host interactions through global metagenomics.</title>
        <authorList>
            <person name="Schulz F."/>
            <person name="Roux S."/>
            <person name="Paez-Espino D."/>
            <person name="Jungbluth S."/>
            <person name="Walsh D.A."/>
            <person name="Denef V.J."/>
            <person name="McMahon K.D."/>
            <person name="Konstantinidis K.T."/>
            <person name="Eloe-Fadrosh E.A."/>
            <person name="Kyrpides N.C."/>
            <person name="Woyke T."/>
        </authorList>
    </citation>
    <scope>NUCLEOTIDE SEQUENCE</scope>
    <source>
        <strain evidence="2">GVMAG-M-3300023179-150</strain>
    </source>
</reference>
<accession>A0A6C0E8M3</accession>
<keyword evidence="1" id="KW-0812">Transmembrane</keyword>
<evidence type="ECO:0000313" key="2">
    <source>
        <dbReference type="EMBL" id="QHT24971.1"/>
    </source>
</evidence>
<evidence type="ECO:0000256" key="1">
    <source>
        <dbReference type="SAM" id="Phobius"/>
    </source>
</evidence>
<feature type="transmembrane region" description="Helical" evidence="1">
    <location>
        <begin position="20"/>
        <end position="39"/>
    </location>
</feature>
<keyword evidence="1" id="KW-0472">Membrane</keyword>
<name>A0A6C0E8M3_9ZZZZ</name>
<protein>
    <submittedName>
        <fullName evidence="2">Uncharacterized protein</fullName>
    </submittedName>
</protein>
<dbReference type="EMBL" id="MN739752">
    <property type="protein sequence ID" value="QHT24971.1"/>
    <property type="molecule type" value="Genomic_DNA"/>
</dbReference>
<proteinExistence type="predicted"/>
<keyword evidence="1" id="KW-1133">Transmembrane helix</keyword>
<sequence>MFTNHLLEFTVLLYGLYLLYYRQYITYLILIVMSMVLVIKKINYKESLLFSMIFIIFVTQYHKYFPYRDTDKDRDDTLTSEGFKNKTKGLTLEEKKIIARAKKNRRSRKKIETNIKKHSSSINSLFPKRYVHNDKIISSPSQNMSDSWKKWARLKENFYIILNS</sequence>
<dbReference type="AlphaFoldDB" id="A0A6C0E8M3"/>
<organism evidence="2">
    <name type="scientific">viral metagenome</name>
    <dbReference type="NCBI Taxonomy" id="1070528"/>
    <lineage>
        <taxon>unclassified sequences</taxon>
        <taxon>metagenomes</taxon>
        <taxon>organismal metagenomes</taxon>
    </lineage>
</organism>